<dbReference type="InterPro" id="IPR001544">
    <property type="entry name" value="Aminotrans_IV"/>
</dbReference>
<dbReference type="EMBL" id="CP002304">
    <property type="protein sequence ID" value="ADQ13619.1"/>
    <property type="molecule type" value="Genomic_DNA"/>
</dbReference>
<dbReference type="STRING" id="656519.Halsa_0129"/>
<dbReference type="KEGG" id="has:Halsa_0129"/>
<organism evidence="6 7">
    <name type="scientific">Halanaerobium hydrogeniformans</name>
    <name type="common">Halanaerobium sp. (strain sapolanicus)</name>
    <dbReference type="NCBI Taxonomy" id="656519"/>
    <lineage>
        <taxon>Bacteria</taxon>
        <taxon>Bacillati</taxon>
        <taxon>Bacillota</taxon>
        <taxon>Clostridia</taxon>
        <taxon>Halanaerobiales</taxon>
        <taxon>Halanaerobiaceae</taxon>
        <taxon>Halanaerobium</taxon>
    </lineage>
</organism>
<dbReference type="eggNOG" id="COG0115">
    <property type="taxonomic scope" value="Bacteria"/>
</dbReference>
<dbReference type="InterPro" id="IPR043131">
    <property type="entry name" value="BCAT-like_N"/>
</dbReference>
<reference evidence="6 7" key="2">
    <citation type="journal article" date="2011" name="J. Bacteriol.">
        <title>Complete Genome Sequence of the Haloalkaliphilic, Hydrogen Producing Halanaerobium hydrogenoformans.</title>
        <authorList>
            <person name="Brown S.D."/>
            <person name="Begemann M.B."/>
            <person name="Mormile M.R."/>
            <person name="Wall J.D."/>
            <person name="Han C.S."/>
            <person name="Goodwin L.A."/>
            <person name="Pitluck S."/>
            <person name="Land M.L."/>
            <person name="Hauser L.J."/>
            <person name="Elias D.A."/>
        </authorList>
    </citation>
    <scope>NUCLEOTIDE SEQUENCE [LARGE SCALE GENOMIC DNA]</scope>
    <source>
        <strain evidence="7">sapolanicus</strain>
    </source>
</reference>
<dbReference type="PROSITE" id="PS00770">
    <property type="entry name" value="AA_TRANSFER_CLASS_4"/>
    <property type="match status" value="1"/>
</dbReference>
<dbReference type="PANTHER" id="PTHR42743">
    <property type="entry name" value="AMINO-ACID AMINOTRANSFERASE"/>
    <property type="match status" value="1"/>
</dbReference>
<evidence type="ECO:0000256" key="1">
    <source>
        <dbReference type="ARBA" id="ARBA00001933"/>
    </source>
</evidence>
<dbReference type="AlphaFoldDB" id="E4RNF1"/>
<proteinExistence type="inferred from homology"/>
<evidence type="ECO:0000256" key="3">
    <source>
        <dbReference type="ARBA" id="ARBA00022898"/>
    </source>
</evidence>
<dbReference type="Proteomes" id="UP000007434">
    <property type="component" value="Chromosome"/>
</dbReference>
<dbReference type="GO" id="GO:0008483">
    <property type="term" value="F:transaminase activity"/>
    <property type="evidence" value="ECO:0007669"/>
    <property type="project" value="UniProtKB-KW"/>
</dbReference>
<evidence type="ECO:0000256" key="5">
    <source>
        <dbReference type="RuleBase" id="RU004516"/>
    </source>
</evidence>
<dbReference type="SUPFAM" id="SSF56752">
    <property type="entry name" value="D-aminoacid aminotransferase-like PLP-dependent enzymes"/>
    <property type="match status" value="1"/>
</dbReference>
<accession>E4RNF1</accession>
<dbReference type="RefSeq" id="WP_013404725.1">
    <property type="nucleotide sequence ID" value="NC_014654.1"/>
</dbReference>
<dbReference type="GO" id="GO:0046394">
    <property type="term" value="P:carboxylic acid biosynthetic process"/>
    <property type="evidence" value="ECO:0007669"/>
    <property type="project" value="UniProtKB-ARBA"/>
</dbReference>
<dbReference type="Gene3D" id="3.30.470.10">
    <property type="match status" value="1"/>
</dbReference>
<dbReference type="HOGENOM" id="CLU_020844_2_0_9"/>
<dbReference type="InterPro" id="IPR043132">
    <property type="entry name" value="BCAT-like_C"/>
</dbReference>
<name>E4RNF1_HALHG</name>
<dbReference type="FunFam" id="3.20.10.10:FF:000002">
    <property type="entry name" value="D-alanine aminotransferase"/>
    <property type="match status" value="1"/>
</dbReference>
<protein>
    <submittedName>
        <fullName evidence="6">Aminotransferase class IV</fullName>
    </submittedName>
</protein>
<dbReference type="GO" id="GO:0008652">
    <property type="term" value="P:amino acid biosynthetic process"/>
    <property type="evidence" value="ECO:0007669"/>
    <property type="project" value="UniProtKB-ARBA"/>
</dbReference>
<dbReference type="InterPro" id="IPR050571">
    <property type="entry name" value="Class-IV_PLP-Dep_Aminotrnsfr"/>
</dbReference>
<sequence>MYYIHNDSFYKNDDKFDSNPFSDFLNYGYALFETIKVTNLTAEYIDAHLQRLRKSSTALNINLNYSDQELKYYVEKLIEKNAFNGALKILLAKNINSSDLIITMKKKEYQAEDYQKGFNLKISQVLRNSTSKIIKHKTANYLENILEFRKAKAEGFDEVIFFNEKGYLAEGAISNIFIVKEKKLYTPGLENGLLNGILRRQVILQKKFEVEEKNIKLDLINQADEIFITNSLLKIMPVRTIKNTEFENNNFKISEKISQII</sequence>
<keyword evidence="6" id="KW-0808">Transferase</keyword>
<reference evidence="6 7" key="1">
    <citation type="submission" date="2010-11" db="EMBL/GenBank/DDBJ databases">
        <title>Complete sequence of Halanaerobium sp. sapolanicus.</title>
        <authorList>
            <consortium name="US DOE Joint Genome Institute"/>
            <person name="Lucas S."/>
            <person name="Copeland A."/>
            <person name="Lapidus A."/>
            <person name="Cheng J.-F."/>
            <person name="Bruce D."/>
            <person name="Goodwin L."/>
            <person name="Pitluck S."/>
            <person name="Davenport K."/>
            <person name="Detter J.C."/>
            <person name="Han C."/>
            <person name="Tapia R."/>
            <person name="Land M."/>
            <person name="Hauser L."/>
            <person name="Jeffries C."/>
            <person name="Kyrpides N."/>
            <person name="Ivanova N."/>
            <person name="Mikhailova N."/>
            <person name="Begemann M.B."/>
            <person name="Mormile M.R."/>
            <person name="Wall J.D."/>
            <person name="Elias D.A."/>
            <person name="Woyke T."/>
        </authorList>
    </citation>
    <scope>NUCLEOTIDE SEQUENCE [LARGE SCALE GENOMIC DNA]</scope>
    <source>
        <strain evidence="7">sapolanicus</strain>
    </source>
</reference>
<dbReference type="Pfam" id="PF01063">
    <property type="entry name" value="Aminotran_4"/>
    <property type="match status" value="1"/>
</dbReference>
<dbReference type="GO" id="GO:0005829">
    <property type="term" value="C:cytosol"/>
    <property type="evidence" value="ECO:0007669"/>
    <property type="project" value="TreeGrafter"/>
</dbReference>
<gene>
    <name evidence="6" type="ordered locus">Halsa_0129</name>
</gene>
<dbReference type="CDD" id="cd00449">
    <property type="entry name" value="PLPDE_IV"/>
    <property type="match status" value="1"/>
</dbReference>
<comment type="cofactor">
    <cofactor evidence="1 5">
        <name>pyridoxal 5'-phosphate</name>
        <dbReference type="ChEBI" id="CHEBI:597326"/>
    </cofactor>
</comment>
<comment type="similarity">
    <text evidence="2 4">Belongs to the class-IV pyridoxal-phosphate-dependent aminotransferase family.</text>
</comment>
<evidence type="ECO:0000313" key="6">
    <source>
        <dbReference type="EMBL" id="ADQ13619.1"/>
    </source>
</evidence>
<keyword evidence="3 5" id="KW-0663">Pyridoxal phosphate</keyword>
<evidence type="ECO:0000256" key="4">
    <source>
        <dbReference type="RuleBase" id="RU004106"/>
    </source>
</evidence>
<dbReference type="InterPro" id="IPR036038">
    <property type="entry name" value="Aminotransferase-like"/>
</dbReference>
<dbReference type="PANTHER" id="PTHR42743:SF11">
    <property type="entry name" value="AMINODEOXYCHORISMATE LYASE"/>
    <property type="match status" value="1"/>
</dbReference>
<keyword evidence="7" id="KW-1185">Reference proteome</keyword>
<dbReference type="InterPro" id="IPR018300">
    <property type="entry name" value="Aminotrans_IV_CS"/>
</dbReference>
<evidence type="ECO:0000256" key="2">
    <source>
        <dbReference type="ARBA" id="ARBA00009320"/>
    </source>
</evidence>
<keyword evidence="6" id="KW-0032">Aminotransferase</keyword>
<evidence type="ECO:0000313" key="7">
    <source>
        <dbReference type="Proteomes" id="UP000007434"/>
    </source>
</evidence>
<dbReference type="Gene3D" id="3.20.10.10">
    <property type="entry name" value="D-amino Acid Aminotransferase, subunit A, domain 2"/>
    <property type="match status" value="1"/>
</dbReference>
<dbReference type="OrthoDB" id="9805628at2"/>